<sequence>MVYASENTNFQSWLLTFDADSAHIPRNDLIVAYNTQDFTSTSIKTGTQYIDARLNYAIDFLVGLRSSLLETWEYRYFGEYADVVGAPVSAHTHGAEIPFCFGGNEAFESIKGVTKERQALVTFTND</sequence>
<accession>A0A9N9L2L3</accession>
<comment type="caution">
    <text evidence="1">The sequence shown here is derived from an EMBL/GenBank/DDBJ whole genome shotgun (WGS) entry which is preliminary data.</text>
</comment>
<gene>
    <name evidence="1" type="ORF">HYFRA_00012509</name>
</gene>
<dbReference type="EMBL" id="CAJVRL010000076">
    <property type="protein sequence ID" value="CAG8957028.1"/>
    <property type="molecule type" value="Genomic_DNA"/>
</dbReference>
<evidence type="ECO:0000313" key="1">
    <source>
        <dbReference type="EMBL" id="CAG8957028.1"/>
    </source>
</evidence>
<dbReference type="AlphaFoldDB" id="A0A9N9L2L3"/>
<evidence type="ECO:0000313" key="2">
    <source>
        <dbReference type="Proteomes" id="UP000696280"/>
    </source>
</evidence>
<name>A0A9N9L2L3_9HELO</name>
<dbReference type="Proteomes" id="UP000696280">
    <property type="component" value="Unassembled WGS sequence"/>
</dbReference>
<dbReference type="OrthoDB" id="408631at2759"/>
<reference evidence="1" key="1">
    <citation type="submission" date="2021-07" db="EMBL/GenBank/DDBJ databases">
        <authorList>
            <person name="Durling M."/>
        </authorList>
    </citation>
    <scope>NUCLEOTIDE SEQUENCE</scope>
</reference>
<organism evidence="1 2">
    <name type="scientific">Hymenoscyphus fraxineus</name>
    <dbReference type="NCBI Taxonomy" id="746836"/>
    <lineage>
        <taxon>Eukaryota</taxon>
        <taxon>Fungi</taxon>
        <taxon>Dikarya</taxon>
        <taxon>Ascomycota</taxon>
        <taxon>Pezizomycotina</taxon>
        <taxon>Leotiomycetes</taxon>
        <taxon>Helotiales</taxon>
        <taxon>Helotiaceae</taxon>
        <taxon>Hymenoscyphus</taxon>
    </lineage>
</organism>
<proteinExistence type="predicted"/>
<keyword evidence="2" id="KW-1185">Reference proteome</keyword>
<protein>
    <submittedName>
        <fullName evidence="1">Uncharacterized protein</fullName>
    </submittedName>
</protein>